<keyword evidence="8 11" id="KW-1133">Transmembrane helix</keyword>
<evidence type="ECO:0000256" key="6">
    <source>
        <dbReference type="ARBA" id="ARBA00022960"/>
    </source>
</evidence>
<keyword evidence="14" id="KW-1185">Reference proteome</keyword>
<evidence type="ECO:0000256" key="11">
    <source>
        <dbReference type="HAMAP-Rule" id="MF_00766"/>
    </source>
</evidence>
<accession>A0A401XJ62</accession>
<keyword evidence="9 11" id="KW-0472">Membrane</keyword>
<dbReference type="GO" id="GO:0071555">
    <property type="term" value="P:cell wall organization"/>
    <property type="evidence" value="ECO:0007669"/>
    <property type="project" value="UniProtKB-KW"/>
</dbReference>
<evidence type="ECO:0000313" key="14">
    <source>
        <dbReference type="Proteomes" id="UP000286715"/>
    </source>
</evidence>
<evidence type="ECO:0000256" key="10">
    <source>
        <dbReference type="ARBA" id="ARBA00023316"/>
    </source>
</evidence>
<dbReference type="GO" id="GO:0008360">
    <property type="term" value="P:regulation of cell shape"/>
    <property type="evidence" value="ECO:0007669"/>
    <property type="project" value="UniProtKB-KW"/>
</dbReference>
<keyword evidence="10 11" id="KW-0961">Cell wall biogenesis/degradation</keyword>
<feature type="transmembrane region" description="Helical" evidence="11">
    <location>
        <begin position="7"/>
        <end position="29"/>
    </location>
</feature>
<comment type="subcellular location">
    <subcellularLocation>
        <location evidence="11">Cell membrane</location>
        <topology evidence="11">Single-pass membrane protein</topology>
    </subcellularLocation>
</comment>
<comment type="catalytic activity">
    <reaction evidence="11">
        <text>[GlcNAc-(1-&gt;4)-Mur2Ac(oyl-L-Ala-gamma-D-Glu-L-Lys-D-Ala-D-Ala)](n)-di-trans,octa-cis-undecaprenyl diphosphate + beta-D-GlcNAc-(1-&gt;4)-Mur2Ac(oyl-L-Ala-gamma-D-Glu-L-Lys-D-Ala-D-Ala)-di-trans,octa-cis-undecaprenyl diphosphate = [GlcNAc-(1-&gt;4)-Mur2Ac(oyl-L-Ala-gamma-D-Glu-L-Lys-D-Ala-D-Ala)](n+1)-di-trans,octa-cis-undecaprenyl diphosphate + di-trans,octa-cis-undecaprenyl diphosphate + H(+)</text>
        <dbReference type="Rhea" id="RHEA:23708"/>
        <dbReference type="Rhea" id="RHEA-COMP:9602"/>
        <dbReference type="Rhea" id="RHEA-COMP:9603"/>
        <dbReference type="ChEBI" id="CHEBI:15378"/>
        <dbReference type="ChEBI" id="CHEBI:58405"/>
        <dbReference type="ChEBI" id="CHEBI:60033"/>
        <dbReference type="ChEBI" id="CHEBI:78435"/>
        <dbReference type="EC" id="2.4.99.28"/>
    </reaction>
</comment>
<dbReference type="Pfam" id="PF00912">
    <property type="entry name" value="Transgly"/>
    <property type="match status" value="1"/>
</dbReference>
<keyword evidence="6 11" id="KW-0133">Cell shape</keyword>
<dbReference type="InterPro" id="IPR011812">
    <property type="entry name" value="Pep_trsgly"/>
</dbReference>
<dbReference type="RefSeq" id="WP_170157615.1">
    <property type="nucleotide sequence ID" value="NZ_BHZE01000003.1"/>
</dbReference>
<evidence type="ECO:0000256" key="5">
    <source>
        <dbReference type="ARBA" id="ARBA00022692"/>
    </source>
</evidence>
<evidence type="ECO:0000256" key="8">
    <source>
        <dbReference type="ARBA" id="ARBA00022989"/>
    </source>
</evidence>
<dbReference type="PANTHER" id="PTHR30400:SF0">
    <property type="entry name" value="BIOSYNTHETIC PEPTIDOGLYCAN TRANSGLYCOSYLASE"/>
    <property type="match status" value="1"/>
</dbReference>
<comment type="pathway">
    <text evidence="11">Cell wall biogenesis; peptidoglycan biosynthesis.</text>
</comment>
<dbReference type="GO" id="GO:0009252">
    <property type="term" value="P:peptidoglycan biosynthetic process"/>
    <property type="evidence" value="ECO:0007669"/>
    <property type="project" value="UniProtKB-UniRule"/>
</dbReference>
<keyword evidence="7 11" id="KW-0573">Peptidoglycan synthesis</keyword>
<dbReference type="GO" id="GO:0005886">
    <property type="term" value="C:plasma membrane"/>
    <property type="evidence" value="ECO:0007669"/>
    <property type="project" value="UniProtKB-SubCell"/>
</dbReference>
<keyword evidence="1 11" id="KW-1003">Cell membrane</keyword>
<keyword evidence="3 11" id="KW-0328">Glycosyltransferase</keyword>
<proteinExistence type="inferred from homology"/>
<evidence type="ECO:0000256" key="2">
    <source>
        <dbReference type="ARBA" id="ARBA00022519"/>
    </source>
</evidence>
<dbReference type="UniPathway" id="UPA00219"/>
<comment type="function">
    <text evidence="11">Peptidoglycan polymerase that catalyzes glycan chain elongation from lipid-linked precursors.</text>
</comment>
<organism evidence="13 14">
    <name type="scientific">Thermaurantimonas aggregans</name>
    <dbReference type="NCBI Taxonomy" id="2173829"/>
    <lineage>
        <taxon>Bacteria</taxon>
        <taxon>Pseudomonadati</taxon>
        <taxon>Bacteroidota</taxon>
        <taxon>Flavobacteriia</taxon>
        <taxon>Flavobacteriales</taxon>
        <taxon>Schleiferiaceae</taxon>
        <taxon>Thermaurantimonas</taxon>
    </lineage>
</organism>
<evidence type="ECO:0000256" key="3">
    <source>
        <dbReference type="ARBA" id="ARBA00022676"/>
    </source>
</evidence>
<protein>
    <recommendedName>
        <fullName evidence="11">Biosynthetic peptidoglycan transglycosylase</fullName>
        <ecNumber evidence="11">2.4.99.28</ecNumber>
    </recommendedName>
    <alternativeName>
        <fullName evidence="11">Glycan polymerase</fullName>
    </alternativeName>
    <alternativeName>
        <fullName evidence="11">Peptidoglycan glycosyltransferase MtgA</fullName>
        <shortName evidence="11">PGT</shortName>
    </alternativeName>
</protein>
<dbReference type="GO" id="GO:0008955">
    <property type="term" value="F:peptidoglycan glycosyltransferase activity"/>
    <property type="evidence" value="ECO:0007669"/>
    <property type="project" value="UniProtKB-UniRule"/>
</dbReference>
<dbReference type="SUPFAM" id="SSF53955">
    <property type="entry name" value="Lysozyme-like"/>
    <property type="match status" value="1"/>
</dbReference>
<dbReference type="InterPro" id="IPR001264">
    <property type="entry name" value="Glyco_trans_51"/>
</dbReference>
<evidence type="ECO:0000256" key="1">
    <source>
        <dbReference type="ARBA" id="ARBA00022475"/>
    </source>
</evidence>
<evidence type="ECO:0000256" key="4">
    <source>
        <dbReference type="ARBA" id="ARBA00022679"/>
    </source>
</evidence>
<dbReference type="NCBIfam" id="TIGR02070">
    <property type="entry name" value="mono_pep_trsgly"/>
    <property type="match status" value="1"/>
</dbReference>
<keyword evidence="5 11" id="KW-0812">Transmembrane</keyword>
<evidence type="ECO:0000313" key="13">
    <source>
        <dbReference type="EMBL" id="GCD77014.1"/>
    </source>
</evidence>
<keyword evidence="2" id="KW-0997">Cell inner membrane</keyword>
<dbReference type="AlphaFoldDB" id="A0A401XJ62"/>
<evidence type="ECO:0000256" key="9">
    <source>
        <dbReference type="ARBA" id="ARBA00023136"/>
    </source>
</evidence>
<evidence type="ECO:0000259" key="12">
    <source>
        <dbReference type="Pfam" id="PF00912"/>
    </source>
</evidence>
<dbReference type="Gene3D" id="1.10.3810.10">
    <property type="entry name" value="Biosynthetic peptidoglycan transglycosylase-like"/>
    <property type="match status" value="1"/>
</dbReference>
<keyword evidence="4 11" id="KW-0808">Transferase</keyword>
<name>A0A401XJ62_9FLAO</name>
<dbReference type="PANTHER" id="PTHR30400">
    <property type="entry name" value="MONOFUNCTIONAL BIOSYNTHETIC PEPTIDOGLYCAN TRANSGLYCOSYLASE"/>
    <property type="match status" value="1"/>
</dbReference>
<comment type="similarity">
    <text evidence="11">Belongs to the glycosyltransferase 51 family.</text>
</comment>
<dbReference type="EMBL" id="BHZE01000003">
    <property type="protein sequence ID" value="GCD77014.1"/>
    <property type="molecule type" value="Genomic_DNA"/>
</dbReference>
<comment type="caution">
    <text evidence="13">The sequence shown here is derived from an EMBL/GenBank/DDBJ whole genome shotgun (WGS) entry which is preliminary data.</text>
</comment>
<dbReference type="InterPro" id="IPR036950">
    <property type="entry name" value="PBP_transglycosylase"/>
</dbReference>
<gene>
    <name evidence="11 13" type="primary">mtgA</name>
    <name evidence="13" type="ORF">JCM31826_04960</name>
</gene>
<dbReference type="HAMAP" id="MF_00766">
    <property type="entry name" value="PGT_MtgA"/>
    <property type="match status" value="1"/>
</dbReference>
<dbReference type="GO" id="GO:0016763">
    <property type="term" value="F:pentosyltransferase activity"/>
    <property type="evidence" value="ECO:0007669"/>
    <property type="project" value="InterPro"/>
</dbReference>
<evidence type="ECO:0000256" key="7">
    <source>
        <dbReference type="ARBA" id="ARBA00022984"/>
    </source>
</evidence>
<dbReference type="GO" id="GO:0009274">
    <property type="term" value="C:peptidoglycan-based cell wall"/>
    <property type="evidence" value="ECO:0007669"/>
    <property type="project" value="InterPro"/>
</dbReference>
<feature type="domain" description="Glycosyl transferase family 51" evidence="12">
    <location>
        <begin position="53"/>
        <end position="216"/>
    </location>
</feature>
<sequence length="232" mass="27237">MKKLSKVLLRIFVYFIIITHILVWIYRFLPVPFTPLMVFRYIEHYSEGIPFRYHWVKARNISQHAYLAAIVSEDQNFFKHSGFDLKAIEKAIEHNKRNTRRKRGASTISQQLAKNLFLWPGRSWIRKGLEAYFTVLIELYWPKKKILSTYLNVVEMGKNTFGIEAAARKYFRKSAAELTAAQAAQIIAILPSPRRWSVNPPGPYVQRRSAWIQRQMRLFGGTSYLALNECCY</sequence>
<dbReference type="Proteomes" id="UP000286715">
    <property type="component" value="Unassembled WGS sequence"/>
</dbReference>
<reference evidence="13 14" key="1">
    <citation type="submission" date="2018-11" db="EMBL/GenBank/DDBJ databases">
        <title>Schleiferia aggregans sp. nov., a moderately thermophilic heterotrophic bacterium isolated from microbial mats at a terrestrial hot spring.</title>
        <authorList>
            <person name="Iino T."/>
            <person name="Ohkuma M."/>
            <person name="Haruta S."/>
        </authorList>
    </citation>
    <scope>NUCLEOTIDE SEQUENCE [LARGE SCALE GENOMIC DNA]</scope>
    <source>
        <strain evidence="13 14">LA</strain>
    </source>
</reference>
<dbReference type="InterPro" id="IPR023346">
    <property type="entry name" value="Lysozyme-like_dom_sf"/>
</dbReference>
<dbReference type="EC" id="2.4.99.28" evidence="11"/>